<evidence type="ECO:0000313" key="2">
    <source>
        <dbReference type="Proteomes" id="UP000625568"/>
    </source>
</evidence>
<sequence length="59" mass="6616">MGVSDPRFATDVDFDSAAKRLTLQTDFTAGARFRIRTRFARIPWMTLCQALTAPELLPA</sequence>
<evidence type="ECO:0000313" key="1">
    <source>
        <dbReference type="EMBL" id="QRO80910.1"/>
    </source>
</evidence>
<organism evidence="1 2">
    <name type="scientific">Burkholderia dolosa</name>
    <dbReference type="NCBI Taxonomy" id="152500"/>
    <lineage>
        <taxon>Bacteria</taxon>
        <taxon>Pseudomonadati</taxon>
        <taxon>Pseudomonadota</taxon>
        <taxon>Betaproteobacteria</taxon>
        <taxon>Burkholderiales</taxon>
        <taxon>Burkholderiaceae</taxon>
        <taxon>Burkholderia</taxon>
        <taxon>Burkholderia cepacia complex</taxon>
    </lineage>
</organism>
<dbReference type="RefSeq" id="WP_035975559.1">
    <property type="nucleotide sequence ID" value="NZ_CABVPR010000007.1"/>
</dbReference>
<dbReference type="Proteomes" id="UP000625568">
    <property type="component" value="Chromosome 3"/>
</dbReference>
<protein>
    <submittedName>
        <fullName evidence="1">Uncharacterized protein</fullName>
    </submittedName>
</protein>
<dbReference type="GeneID" id="93131039"/>
<proteinExistence type="predicted"/>
<gene>
    <name evidence="1" type="ORF">I6K02_27740</name>
</gene>
<keyword evidence="2" id="KW-1185">Reference proteome</keyword>
<dbReference type="AlphaFoldDB" id="A0A892IJA3"/>
<accession>A0A892IJA3</accession>
<reference evidence="1 2" key="1">
    <citation type="submission" date="2021-02" db="EMBL/GenBank/DDBJ databases">
        <title>FDA dAtabase for Regulatory Grade micrObial Sequences (FDA-ARGOS): Supporting development and validation of Infectious Disease Dx tests.</title>
        <authorList>
            <person name="Minogue T."/>
            <person name="Wolcott M."/>
            <person name="Wasieloski L."/>
            <person name="Aguilar W."/>
            <person name="Moore D."/>
            <person name="Jaissle J."/>
            <person name="Tallon L."/>
            <person name="Sadzewicz L."/>
            <person name="Zhao X."/>
            <person name="Boylan J."/>
            <person name="Ott S."/>
            <person name="Bowen H."/>
            <person name="Vavikolanu K."/>
            <person name="Mehta A."/>
            <person name="Aluvathingal J."/>
            <person name="Nadendla S."/>
            <person name="Yan Y."/>
            <person name="Sichtig H."/>
        </authorList>
    </citation>
    <scope>NUCLEOTIDE SEQUENCE [LARGE SCALE GENOMIC DNA]</scope>
    <source>
        <strain evidence="1 2">FDAARGOS_1272</strain>
    </source>
</reference>
<dbReference type="EMBL" id="CP069484">
    <property type="protein sequence ID" value="QRO80910.1"/>
    <property type="molecule type" value="Genomic_DNA"/>
</dbReference>
<name>A0A892IJA3_9BURK</name>